<evidence type="ECO:0000259" key="2">
    <source>
        <dbReference type="Pfam" id="PF14534"/>
    </source>
</evidence>
<dbReference type="Proteomes" id="UP000317716">
    <property type="component" value="Unassembled WGS sequence"/>
</dbReference>
<dbReference type="Pfam" id="PF14534">
    <property type="entry name" value="DUF4440"/>
    <property type="match status" value="1"/>
</dbReference>
<feature type="domain" description="DUF4440" evidence="2">
    <location>
        <begin position="107"/>
        <end position="215"/>
    </location>
</feature>
<dbReference type="Gene3D" id="3.10.450.50">
    <property type="match status" value="1"/>
</dbReference>
<feature type="region of interest" description="Disordered" evidence="1">
    <location>
        <begin position="1"/>
        <end position="22"/>
    </location>
</feature>
<sequence length="225" mass="24830">MGPPLESARPPGVYVDGTHPTRPVSSTLRLRITLESRLRREAAHPAPFVCYCPPRSRDRFRGRPGDVERSNGSRLRRVAALTPLLLVTAGCGPSGGSGAAGAEAAVRNVLEAQRQAWNRGDLDGFMDGYWKSDSLTFYSGESVSRGWEATRERYIRRYKSGGREMGTLAFDLREVALGAPDRATVRGAWRLTLRDGSPHGTFTLQLRRFPEGWKIVEDRTTSGAE</sequence>
<accession>A0A538T0G5</accession>
<reference evidence="3 4" key="1">
    <citation type="journal article" date="2019" name="Nat. Microbiol.">
        <title>Mediterranean grassland soil C-N compound turnover is dependent on rainfall and depth, and is mediated by genomically divergent microorganisms.</title>
        <authorList>
            <person name="Diamond S."/>
            <person name="Andeer P.F."/>
            <person name="Li Z."/>
            <person name="Crits-Christoph A."/>
            <person name="Burstein D."/>
            <person name="Anantharaman K."/>
            <person name="Lane K.R."/>
            <person name="Thomas B.C."/>
            <person name="Pan C."/>
            <person name="Northen T.R."/>
            <person name="Banfield J.F."/>
        </authorList>
    </citation>
    <scope>NUCLEOTIDE SEQUENCE [LARGE SCALE GENOMIC DNA]</scope>
    <source>
        <strain evidence="3">WS_2</strain>
    </source>
</reference>
<protein>
    <submittedName>
        <fullName evidence="3">Nuclear transport factor 2 family protein</fullName>
    </submittedName>
</protein>
<dbReference type="InterPro" id="IPR027843">
    <property type="entry name" value="DUF4440"/>
</dbReference>
<evidence type="ECO:0000313" key="4">
    <source>
        <dbReference type="Proteomes" id="UP000317716"/>
    </source>
</evidence>
<organism evidence="3 4">
    <name type="scientific">Eiseniibacteriota bacterium</name>
    <dbReference type="NCBI Taxonomy" id="2212470"/>
    <lineage>
        <taxon>Bacteria</taxon>
        <taxon>Candidatus Eiseniibacteriota</taxon>
    </lineage>
</organism>
<evidence type="ECO:0000256" key="1">
    <source>
        <dbReference type="SAM" id="MobiDB-lite"/>
    </source>
</evidence>
<dbReference type="AlphaFoldDB" id="A0A538T0G5"/>
<dbReference type="SUPFAM" id="SSF54427">
    <property type="entry name" value="NTF2-like"/>
    <property type="match status" value="1"/>
</dbReference>
<comment type="caution">
    <text evidence="3">The sequence shown here is derived from an EMBL/GenBank/DDBJ whole genome shotgun (WGS) entry which is preliminary data.</text>
</comment>
<evidence type="ECO:0000313" key="3">
    <source>
        <dbReference type="EMBL" id="TMQ57128.1"/>
    </source>
</evidence>
<proteinExistence type="predicted"/>
<gene>
    <name evidence="3" type="ORF">E6K72_03990</name>
</gene>
<name>A0A538T0G5_UNCEI</name>
<dbReference type="InterPro" id="IPR032710">
    <property type="entry name" value="NTF2-like_dom_sf"/>
</dbReference>
<dbReference type="EMBL" id="VBOS01000136">
    <property type="protein sequence ID" value="TMQ57128.1"/>
    <property type="molecule type" value="Genomic_DNA"/>
</dbReference>